<evidence type="ECO:0000256" key="7">
    <source>
        <dbReference type="ARBA" id="ARBA00022777"/>
    </source>
</evidence>
<dbReference type="InterPro" id="IPR000719">
    <property type="entry name" value="Prot_kinase_dom"/>
</dbReference>
<keyword evidence="7" id="KW-0418">Kinase</keyword>
<evidence type="ECO:0000256" key="2">
    <source>
        <dbReference type="ARBA" id="ARBA00022527"/>
    </source>
</evidence>
<dbReference type="PROSITE" id="PS00107">
    <property type="entry name" value="PROTEIN_KINASE_ATP"/>
    <property type="match status" value="1"/>
</dbReference>
<gene>
    <name evidence="17" type="ORF">PIB30_071845</name>
</gene>
<evidence type="ECO:0000256" key="5">
    <source>
        <dbReference type="ARBA" id="ARBA00022729"/>
    </source>
</evidence>
<evidence type="ECO:0000256" key="14">
    <source>
        <dbReference type="SAM" id="Phobius"/>
    </source>
</evidence>
<evidence type="ECO:0000256" key="4">
    <source>
        <dbReference type="ARBA" id="ARBA00022692"/>
    </source>
</evidence>
<comment type="subcellular location">
    <subcellularLocation>
        <location evidence="1">Membrane</location>
        <topology evidence="1">Single-pass type I membrane protein</topology>
    </subcellularLocation>
</comment>
<dbReference type="PROSITE" id="PS50011">
    <property type="entry name" value="PROTEIN_KINASE_DOM"/>
    <property type="match status" value="1"/>
</dbReference>
<dbReference type="CDD" id="cd14066">
    <property type="entry name" value="STKc_IRAK"/>
    <property type="match status" value="1"/>
</dbReference>
<dbReference type="InterPro" id="IPR008271">
    <property type="entry name" value="Ser/Thr_kinase_AS"/>
</dbReference>
<dbReference type="InterPro" id="IPR024788">
    <property type="entry name" value="Malectin-like_Carb-bd_dom"/>
</dbReference>
<protein>
    <recommendedName>
        <fullName evidence="16">Protein kinase domain-containing protein</fullName>
    </recommendedName>
</protein>
<dbReference type="InterPro" id="IPR001245">
    <property type="entry name" value="Ser-Thr/Tyr_kinase_cat_dom"/>
</dbReference>
<dbReference type="InterPro" id="IPR017441">
    <property type="entry name" value="Protein_kinase_ATP_BS"/>
</dbReference>
<dbReference type="PANTHER" id="PTHR34590">
    <property type="entry name" value="OS03G0124300 PROTEIN-RELATED"/>
    <property type="match status" value="1"/>
</dbReference>
<dbReference type="Proteomes" id="UP001341840">
    <property type="component" value="Unassembled WGS sequence"/>
</dbReference>
<sequence>MFQYMRKIKFLSLLPSLLLFLLQQLFFFTSPVNSYVPIDYFAVNCGYSGNITIHDRNWIGDVDPNLFSTIESSSSQPSLITAHTIPTYSSVDSVPFGTARIFHSQFTYSFPLKTPGPKFLRLHFYPTTYLNFTPYDSLFSVTAGTFTLLKDFNASHWVLQGGDDDTVSKEYCINVEAGDNERLTLNITFIPSTHAYAFINGIEVVSMPSFLYYTDLSNDTGFELVGQGTVSYQLQSDKALETLYRVNVGGSQVPTAKDTGMFRYWDDDFTRYLEQQHPHSIQSGFAVHLNYRNNTVPNYTAPEVVYLTARSYGMNETANYNVTWNFQVDSQFYYMVRLHFCEWDKNIQHSGDRVFEIFIADTMAEELADVILWSGGDLIPTHKDYAVFMISKGNLSKKVNLSVKLQRRRLLQGTRISDVILNGIEIFKISDGSNNLAGPNPDPVPSPPQLLQPNSQQSKKKHTTVIVVAAATVSCLVLIIVGGLVLFRLKGRTVLGREGRQRKKAASEGSSSLPSHLCRYFSIAEIRAATNNFDEVFIIGVGGFGNVYKGYIDGGATATPVAIKRLKKGSEQGEKEFLNEIEMLSQLRHLHLVSLIGYCNDGAEMILVYEFVQRGTLRDNVYGSDKEPLTWKQRLEILLGAARGVHYLHAGAKHNIIHRDVKSTNILLDEKWVAKVSDFGLSKVGPTGMSTTHVSTIVKGSLGYLDPEYYKRQRLTLKSDVYSFGVVLLEVLCARPPLVRSVDKHEASLVDWFRRCHDEGNLDRTVDPFLKDSIKPECLKWYAQTALSCLHDDGNQRPSMSDVVGALEFALQLVDAEDSNSSFGGSHKGEKRKPLFSSSDESGSNSKVTTISASSEEQSMDSAFVFSEI</sequence>
<feature type="domain" description="Protein kinase" evidence="16">
    <location>
        <begin position="533"/>
        <end position="810"/>
    </location>
</feature>
<keyword evidence="11" id="KW-0325">Glycoprotein</keyword>
<keyword evidence="3" id="KW-0808">Transferase</keyword>
<feature type="transmembrane region" description="Helical" evidence="14">
    <location>
        <begin position="465"/>
        <end position="487"/>
    </location>
</feature>
<proteinExistence type="predicted"/>
<evidence type="ECO:0000256" key="13">
    <source>
        <dbReference type="SAM" id="MobiDB-lite"/>
    </source>
</evidence>
<dbReference type="Gene3D" id="1.10.510.10">
    <property type="entry name" value="Transferase(Phosphotransferase) domain 1"/>
    <property type="match status" value="1"/>
</dbReference>
<dbReference type="Gene3D" id="3.30.200.20">
    <property type="entry name" value="Phosphorylase Kinase, domain 1"/>
    <property type="match status" value="1"/>
</dbReference>
<evidence type="ECO:0000256" key="11">
    <source>
        <dbReference type="ARBA" id="ARBA00023180"/>
    </source>
</evidence>
<reference evidence="17 18" key="1">
    <citation type="journal article" date="2023" name="Plants (Basel)">
        <title>Bridging the Gap: Combining Genomics and Transcriptomics Approaches to Understand Stylosanthes scabra, an Orphan Legume from the Brazilian Caatinga.</title>
        <authorList>
            <person name="Ferreira-Neto J.R.C."/>
            <person name="da Silva M.D."/>
            <person name="Binneck E."/>
            <person name="de Melo N.F."/>
            <person name="da Silva R.H."/>
            <person name="de Melo A.L.T.M."/>
            <person name="Pandolfi V."/>
            <person name="Bustamante F.O."/>
            <person name="Brasileiro-Vidal A.C."/>
            <person name="Benko-Iseppon A.M."/>
        </authorList>
    </citation>
    <scope>NUCLEOTIDE SEQUENCE [LARGE SCALE GENOMIC DNA]</scope>
    <source>
        <tissue evidence="17">Leaves</tissue>
    </source>
</reference>
<dbReference type="PANTHER" id="PTHR34590:SF15">
    <property type="entry name" value="PROTEIN KINASE DOMAIN-CONTAINING PROTEIN"/>
    <property type="match status" value="1"/>
</dbReference>
<feature type="compositionally biased region" description="Polar residues" evidence="13">
    <location>
        <begin position="836"/>
        <end position="861"/>
    </location>
</feature>
<feature type="non-terminal residue" evidence="17">
    <location>
        <position position="869"/>
    </location>
</feature>
<evidence type="ECO:0000256" key="6">
    <source>
        <dbReference type="ARBA" id="ARBA00022741"/>
    </source>
</evidence>
<accession>A0ABU6TR75</accession>
<dbReference type="EMBL" id="JASCZI010091459">
    <property type="protein sequence ID" value="MED6150393.1"/>
    <property type="molecule type" value="Genomic_DNA"/>
</dbReference>
<keyword evidence="18" id="KW-1185">Reference proteome</keyword>
<keyword evidence="8 12" id="KW-0067">ATP-binding</keyword>
<name>A0ABU6TR75_9FABA</name>
<dbReference type="SUPFAM" id="SSF56112">
    <property type="entry name" value="Protein kinase-like (PK-like)"/>
    <property type="match status" value="1"/>
</dbReference>
<keyword evidence="10 14" id="KW-0472">Membrane</keyword>
<evidence type="ECO:0000256" key="3">
    <source>
        <dbReference type="ARBA" id="ARBA00022679"/>
    </source>
</evidence>
<evidence type="ECO:0000256" key="12">
    <source>
        <dbReference type="PROSITE-ProRule" id="PRU10141"/>
    </source>
</evidence>
<dbReference type="PROSITE" id="PS00108">
    <property type="entry name" value="PROTEIN_KINASE_ST"/>
    <property type="match status" value="1"/>
</dbReference>
<keyword evidence="9 14" id="KW-1133">Transmembrane helix</keyword>
<keyword evidence="6 12" id="KW-0547">Nucleotide-binding</keyword>
<dbReference type="Pfam" id="PF07714">
    <property type="entry name" value="PK_Tyr_Ser-Thr"/>
    <property type="match status" value="1"/>
</dbReference>
<keyword evidence="4 14" id="KW-0812">Transmembrane</keyword>
<evidence type="ECO:0000256" key="10">
    <source>
        <dbReference type="ARBA" id="ARBA00023136"/>
    </source>
</evidence>
<keyword evidence="5 15" id="KW-0732">Signal</keyword>
<evidence type="ECO:0000259" key="16">
    <source>
        <dbReference type="PROSITE" id="PS50011"/>
    </source>
</evidence>
<evidence type="ECO:0000256" key="1">
    <source>
        <dbReference type="ARBA" id="ARBA00004479"/>
    </source>
</evidence>
<dbReference type="Pfam" id="PF12819">
    <property type="entry name" value="Malectin_like"/>
    <property type="match status" value="1"/>
</dbReference>
<comment type="caution">
    <text evidence="17">The sequence shown here is derived from an EMBL/GenBank/DDBJ whole genome shotgun (WGS) entry which is preliminary data.</text>
</comment>
<evidence type="ECO:0000256" key="15">
    <source>
        <dbReference type="SAM" id="SignalP"/>
    </source>
</evidence>
<feature type="region of interest" description="Disordered" evidence="13">
    <location>
        <begin position="820"/>
        <end position="869"/>
    </location>
</feature>
<dbReference type="SMART" id="SM00220">
    <property type="entry name" value="S_TKc"/>
    <property type="match status" value="1"/>
</dbReference>
<feature type="signal peptide" evidence="15">
    <location>
        <begin position="1"/>
        <end position="34"/>
    </location>
</feature>
<feature type="chain" id="PRO_5045490841" description="Protein kinase domain-containing protein" evidence="15">
    <location>
        <begin position="35"/>
        <end position="869"/>
    </location>
</feature>
<evidence type="ECO:0000256" key="9">
    <source>
        <dbReference type="ARBA" id="ARBA00022989"/>
    </source>
</evidence>
<feature type="binding site" evidence="12">
    <location>
        <position position="564"/>
    </location>
    <ligand>
        <name>ATP</name>
        <dbReference type="ChEBI" id="CHEBI:30616"/>
    </ligand>
</feature>
<organism evidence="17 18">
    <name type="scientific">Stylosanthes scabra</name>
    <dbReference type="NCBI Taxonomy" id="79078"/>
    <lineage>
        <taxon>Eukaryota</taxon>
        <taxon>Viridiplantae</taxon>
        <taxon>Streptophyta</taxon>
        <taxon>Embryophyta</taxon>
        <taxon>Tracheophyta</taxon>
        <taxon>Spermatophyta</taxon>
        <taxon>Magnoliopsida</taxon>
        <taxon>eudicotyledons</taxon>
        <taxon>Gunneridae</taxon>
        <taxon>Pentapetalae</taxon>
        <taxon>rosids</taxon>
        <taxon>fabids</taxon>
        <taxon>Fabales</taxon>
        <taxon>Fabaceae</taxon>
        <taxon>Papilionoideae</taxon>
        <taxon>50 kb inversion clade</taxon>
        <taxon>dalbergioids sensu lato</taxon>
        <taxon>Dalbergieae</taxon>
        <taxon>Pterocarpus clade</taxon>
        <taxon>Stylosanthes</taxon>
    </lineage>
</organism>
<dbReference type="InterPro" id="IPR045272">
    <property type="entry name" value="ANXUR1/2-like"/>
</dbReference>
<keyword evidence="2" id="KW-0723">Serine/threonine-protein kinase</keyword>
<evidence type="ECO:0000256" key="8">
    <source>
        <dbReference type="ARBA" id="ARBA00022840"/>
    </source>
</evidence>
<feature type="region of interest" description="Disordered" evidence="13">
    <location>
        <begin position="437"/>
        <end position="456"/>
    </location>
</feature>
<evidence type="ECO:0000313" key="17">
    <source>
        <dbReference type="EMBL" id="MED6150393.1"/>
    </source>
</evidence>
<dbReference type="InterPro" id="IPR011009">
    <property type="entry name" value="Kinase-like_dom_sf"/>
</dbReference>
<feature type="compositionally biased region" description="Pro residues" evidence="13">
    <location>
        <begin position="440"/>
        <end position="450"/>
    </location>
</feature>
<evidence type="ECO:0000313" key="18">
    <source>
        <dbReference type="Proteomes" id="UP001341840"/>
    </source>
</evidence>
<dbReference type="Gene3D" id="2.60.120.430">
    <property type="entry name" value="Galactose-binding lectin"/>
    <property type="match status" value="2"/>
</dbReference>